<evidence type="ECO:0000256" key="7">
    <source>
        <dbReference type="ARBA" id="ARBA00022837"/>
    </source>
</evidence>
<dbReference type="NCBIfam" id="TIGR01266">
    <property type="entry name" value="fum_ac_acetase"/>
    <property type="match status" value="1"/>
</dbReference>
<keyword evidence="9" id="KW-0828">Tyrosine catabolism</keyword>
<dbReference type="GO" id="GO:0006559">
    <property type="term" value="P:L-phenylalanine catabolic process"/>
    <property type="evidence" value="ECO:0007669"/>
    <property type="project" value="UniProtKB-KW"/>
</dbReference>
<dbReference type="EMBL" id="JALGBI010000001">
    <property type="protein sequence ID" value="MCJ0761617.1"/>
    <property type="molecule type" value="Genomic_DNA"/>
</dbReference>
<comment type="caution">
    <text evidence="17">The sequence shown here is derived from an EMBL/GenBank/DDBJ whole genome shotgun (WGS) entry which is preliminary data.</text>
</comment>
<dbReference type="PANTHER" id="PTHR43069">
    <property type="entry name" value="FUMARYLACETOACETASE"/>
    <property type="match status" value="1"/>
</dbReference>
<evidence type="ECO:0000313" key="17">
    <source>
        <dbReference type="EMBL" id="MCJ0761617.1"/>
    </source>
</evidence>
<name>A0A9X2AMU2_9BURK</name>
<feature type="binding site" evidence="13">
    <location>
        <position position="266"/>
    </location>
    <ligand>
        <name>Mg(2+)</name>
        <dbReference type="ChEBI" id="CHEBI:18420"/>
    </ligand>
</feature>
<dbReference type="EC" id="3.7.1.2" evidence="4"/>
<dbReference type="GO" id="GO:0046872">
    <property type="term" value="F:metal ion binding"/>
    <property type="evidence" value="ECO:0007669"/>
    <property type="project" value="UniProtKB-KW"/>
</dbReference>
<evidence type="ECO:0000256" key="13">
    <source>
        <dbReference type="PIRSR" id="PIRSR605959-3"/>
    </source>
</evidence>
<evidence type="ECO:0000313" key="18">
    <source>
        <dbReference type="Proteomes" id="UP001139447"/>
    </source>
</evidence>
<evidence type="ECO:0000256" key="1">
    <source>
        <dbReference type="ARBA" id="ARBA00001913"/>
    </source>
</evidence>
<dbReference type="SUPFAM" id="SSF63433">
    <property type="entry name" value="Fumarylacetoacetate hydrolase, FAH, N-terminal domain"/>
    <property type="match status" value="1"/>
</dbReference>
<feature type="binding site" evidence="13">
    <location>
        <position position="210"/>
    </location>
    <ligand>
        <name>Ca(2+)</name>
        <dbReference type="ChEBI" id="CHEBI:29108"/>
    </ligand>
</feature>
<dbReference type="Pfam" id="PF01557">
    <property type="entry name" value="FAA_hydrolase"/>
    <property type="match status" value="1"/>
</dbReference>
<keyword evidence="8 13" id="KW-0460">Magnesium</keyword>
<feature type="binding site" evidence="13">
    <location>
        <position position="262"/>
    </location>
    <ligand>
        <name>Mg(2+)</name>
        <dbReference type="ChEBI" id="CHEBI:18420"/>
    </ligand>
</feature>
<dbReference type="InterPro" id="IPR036663">
    <property type="entry name" value="Fumarylacetoacetase_C_sf"/>
</dbReference>
<comment type="cofactor">
    <cofactor evidence="1 13">
        <name>Ca(2+)</name>
        <dbReference type="ChEBI" id="CHEBI:29108"/>
    </cofactor>
</comment>
<dbReference type="InterPro" id="IPR015377">
    <property type="entry name" value="Fumarylacetoacetase_N"/>
</dbReference>
<dbReference type="InterPro" id="IPR036462">
    <property type="entry name" value="Fumarylacetoacetase_N_sf"/>
</dbReference>
<dbReference type="SUPFAM" id="SSF56529">
    <property type="entry name" value="FAH"/>
    <property type="match status" value="1"/>
</dbReference>
<feature type="binding site" evidence="13">
    <location>
        <position position="136"/>
    </location>
    <ligand>
        <name>Ca(2+)</name>
        <dbReference type="ChEBI" id="CHEBI:29108"/>
    </ligand>
</feature>
<evidence type="ECO:0000256" key="9">
    <source>
        <dbReference type="ARBA" id="ARBA00022878"/>
    </source>
</evidence>
<evidence type="ECO:0000256" key="5">
    <source>
        <dbReference type="ARBA" id="ARBA00022723"/>
    </source>
</evidence>
<dbReference type="PANTHER" id="PTHR43069:SF2">
    <property type="entry name" value="FUMARYLACETOACETASE"/>
    <property type="match status" value="1"/>
</dbReference>
<reference evidence="17" key="1">
    <citation type="submission" date="2022-03" db="EMBL/GenBank/DDBJ databases">
        <authorList>
            <person name="Woo C.Y."/>
        </authorList>
    </citation>
    <scope>NUCLEOTIDE SEQUENCE</scope>
    <source>
        <strain evidence="17">CYS-02</strain>
    </source>
</reference>
<dbReference type="InterPro" id="IPR005959">
    <property type="entry name" value="Fumarylacetoacetase"/>
</dbReference>
<dbReference type="Gene3D" id="2.30.30.230">
    <property type="entry name" value="Fumarylacetoacetase, N-terminal domain"/>
    <property type="match status" value="1"/>
</dbReference>
<feature type="domain" description="Fumarylacetoacetase-like C-terminal" evidence="15">
    <location>
        <begin position="163"/>
        <end position="433"/>
    </location>
</feature>
<proteinExistence type="predicted"/>
<evidence type="ECO:0000256" key="10">
    <source>
        <dbReference type="ARBA" id="ARBA00023232"/>
    </source>
</evidence>
<comment type="pathway">
    <text evidence="3">Amino-acid degradation; L-phenylalanine degradation; acetoacetate and fumarate from L-phenylalanine: step 6/6.</text>
</comment>
<evidence type="ECO:0000256" key="2">
    <source>
        <dbReference type="ARBA" id="ARBA00001946"/>
    </source>
</evidence>
<feature type="binding site" evidence="13">
    <location>
        <position position="242"/>
    </location>
    <ligand>
        <name>Mg(2+)</name>
        <dbReference type="ChEBI" id="CHEBI:18420"/>
    </ligand>
</feature>
<evidence type="ECO:0000256" key="3">
    <source>
        <dbReference type="ARBA" id="ARBA00004782"/>
    </source>
</evidence>
<dbReference type="InterPro" id="IPR011234">
    <property type="entry name" value="Fumarylacetoacetase-like_C"/>
</dbReference>
<evidence type="ECO:0000256" key="8">
    <source>
        <dbReference type="ARBA" id="ARBA00022842"/>
    </source>
</evidence>
<evidence type="ECO:0000256" key="4">
    <source>
        <dbReference type="ARBA" id="ARBA00012094"/>
    </source>
</evidence>
<evidence type="ECO:0000256" key="14">
    <source>
        <dbReference type="SAM" id="MobiDB-lite"/>
    </source>
</evidence>
<organism evidence="17 18">
    <name type="scientific">Variovorax terrae</name>
    <dbReference type="NCBI Taxonomy" id="2923278"/>
    <lineage>
        <taxon>Bacteria</taxon>
        <taxon>Pseudomonadati</taxon>
        <taxon>Pseudomonadota</taxon>
        <taxon>Betaproteobacteria</taxon>
        <taxon>Burkholderiales</taxon>
        <taxon>Comamonadaceae</taxon>
        <taxon>Variovorax</taxon>
    </lineage>
</organism>
<feature type="binding site" evidence="12">
    <location>
        <position position="370"/>
    </location>
    <ligand>
        <name>substrate</name>
    </ligand>
</feature>
<evidence type="ECO:0000256" key="6">
    <source>
        <dbReference type="ARBA" id="ARBA00022801"/>
    </source>
</evidence>
<keyword evidence="7 13" id="KW-0106">Calcium</keyword>
<feature type="active site" description="Proton acceptor" evidence="11">
    <location>
        <position position="143"/>
    </location>
</feature>
<feature type="binding site" evidence="13">
    <location>
        <position position="242"/>
    </location>
    <ligand>
        <name>Ca(2+)</name>
        <dbReference type="ChEBI" id="CHEBI:29108"/>
    </ligand>
</feature>
<sequence>MSTSLDHTHDPHARSWVAAANDDSCEFPLQNLPLCVFRPAPDAAMRPGIGIGDQVLDLGQAAALGLFEALPERVAHVLTCPRLNELFALGREAMATLRHSAWTLLEAGYARQSEVPLQPLAKVQFGLPCDVGDYTDFFSSLNHAMNTFRLFRPGQVFLPNFKHLPIAYHGRASSIVVSGTPVPRPIGQTRPTPEVSPELGPSRKVDFEVELGFYVGAGNALGRRIALDDAEAHLVGVSILNDWSARDFQAWESQPLGPFSSKNFSSSVSPWVVTLDALAPFRAPLAPRSSDDPAPLGYLHSTANESSGAFDIRIETLLQTETMRMRGEPPVCISRAAFARDAWWTPAQMVTHHTVNGCNLRPGDLLGSGTISGPEEGTQGSILELTFGGSRPIQLPGGESRAFVEDGDEVTLVAWCERPGYRRIGLGSCAGRIQPTSEN</sequence>
<dbReference type="Gene3D" id="3.90.850.10">
    <property type="entry name" value="Fumarylacetoacetase-like, C-terminal domain"/>
    <property type="match status" value="1"/>
</dbReference>
<keyword evidence="10" id="KW-0585">Phenylalanine catabolism</keyword>
<feature type="region of interest" description="Disordered" evidence="14">
    <location>
        <begin position="180"/>
        <end position="200"/>
    </location>
</feature>
<protein>
    <recommendedName>
        <fullName evidence="4">fumarylacetoacetase</fullName>
        <ecNumber evidence="4">3.7.1.2</ecNumber>
    </recommendedName>
</protein>
<keyword evidence="18" id="KW-1185">Reference proteome</keyword>
<evidence type="ECO:0000259" key="15">
    <source>
        <dbReference type="Pfam" id="PF01557"/>
    </source>
</evidence>
<feature type="domain" description="Fumarylacetoacetase N-terminal" evidence="16">
    <location>
        <begin position="30"/>
        <end position="127"/>
    </location>
</feature>
<dbReference type="GO" id="GO:0006572">
    <property type="term" value="P:L-tyrosine catabolic process"/>
    <property type="evidence" value="ECO:0007669"/>
    <property type="project" value="UniProtKB-KW"/>
</dbReference>
<keyword evidence="5 13" id="KW-0479">Metal-binding</keyword>
<feature type="binding site" evidence="13">
    <location>
        <position position="208"/>
    </location>
    <ligand>
        <name>Ca(2+)</name>
        <dbReference type="ChEBI" id="CHEBI:29108"/>
    </ligand>
</feature>
<keyword evidence="6 17" id="KW-0378">Hydrolase</keyword>
<evidence type="ECO:0000256" key="12">
    <source>
        <dbReference type="PIRSR" id="PIRSR605959-2"/>
    </source>
</evidence>
<evidence type="ECO:0000259" key="16">
    <source>
        <dbReference type="Pfam" id="PF09298"/>
    </source>
</evidence>
<gene>
    <name evidence="17" type="primary">fahA</name>
    <name evidence="17" type="ORF">MMF98_00160</name>
</gene>
<accession>A0A9X2AMU2</accession>
<dbReference type="GO" id="GO:0004334">
    <property type="term" value="F:fumarylacetoacetase activity"/>
    <property type="evidence" value="ECO:0007669"/>
    <property type="project" value="UniProtKB-EC"/>
</dbReference>
<evidence type="ECO:0000256" key="11">
    <source>
        <dbReference type="PIRSR" id="PIRSR605959-1"/>
    </source>
</evidence>
<dbReference type="GO" id="GO:1902000">
    <property type="term" value="P:homogentisate catabolic process"/>
    <property type="evidence" value="ECO:0007669"/>
    <property type="project" value="TreeGrafter"/>
</dbReference>
<feature type="binding site" evidence="12">
    <location>
        <position position="249"/>
    </location>
    <ligand>
        <name>substrate</name>
    </ligand>
</feature>
<dbReference type="Proteomes" id="UP001139447">
    <property type="component" value="Unassembled WGS sequence"/>
</dbReference>
<dbReference type="AlphaFoldDB" id="A0A9X2AMU2"/>
<comment type="cofactor">
    <cofactor evidence="2 13">
        <name>Mg(2+)</name>
        <dbReference type="ChEBI" id="CHEBI:18420"/>
    </cofactor>
</comment>
<feature type="binding site" evidence="12">
    <location>
        <position position="138"/>
    </location>
    <ligand>
        <name>substrate</name>
    </ligand>
</feature>
<dbReference type="Pfam" id="PF09298">
    <property type="entry name" value="FAA_hydrolase_N"/>
    <property type="match status" value="1"/>
</dbReference>
<feature type="binding site" evidence="12">
    <location>
        <position position="152"/>
    </location>
    <ligand>
        <name>substrate</name>
    </ligand>
</feature>